<dbReference type="InterPro" id="IPR002913">
    <property type="entry name" value="START_lipid-bd_dom"/>
</dbReference>
<dbReference type="PANTHER" id="PTHR19308:SF58">
    <property type="entry name" value="POLYKETIDE CYCLASE_DEHYDRASE AND LIPID TRANSPORT SUPERFAMILY PROTEIN"/>
    <property type="match status" value="1"/>
</dbReference>
<dbReference type="OMA" id="GEMSACE"/>
<dbReference type="PROSITE" id="PS50848">
    <property type="entry name" value="START"/>
    <property type="match status" value="1"/>
</dbReference>
<dbReference type="AlphaFoldDB" id="A0A8T2TPI0"/>
<keyword evidence="1" id="KW-0812">Transmembrane</keyword>
<sequence length="420" mass="48163">MGFSIEFTMYTFSLWIGALLGVFIGWMWKPRWISVVLETIRNTPCESWSSSQGPVIHGSLKKDVSSSAYSSEVTVSDKNSSNFNCSSQFIRPRNGNPENAASSIIGEEDLLYLHRKVRDRDGGLKWNKMMERASRGMTYQAWYRDPQDGTTEYKSQTVFEDSTPELVKDFYWDDEFRLTWDDMLISAKSLECCTVTGSEIVRWEKKFPFFCSNREYLIGRRIFAAENSFYCITKCVRYEGLPQRGKPLRVTAYYSSWCIRPVESRKKKGQLTACEVLLFHSEDMLIPKRIARIGVRQGMWGYVKKMEPSLRKYQEHRATVKSLSHSASMAQIFTRVHPEVLVSSSSILSEELNCKSPDSEEDKTSRSVVSKQSENEENAWKWVILGGAVIFALTLNRGVLGRAATFGLAGRFGRLNQRLR</sequence>
<dbReference type="Proteomes" id="UP000825935">
    <property type="component" value="Chromosome 11"/>
</dbReference>
<protein>
    <recommendedName>
        <fullName evidence="2">START domain-containing protein</fullName>
    </recommendedName>
</protein>
<gene>
    <name evidence="3" type="ORF">KP509_11G047800</name>
</gene>
<keyword evidence="1" id="KW-1133">Transmembrane helix</keyword>
<dbReference type="OrthoDB" id="1295045at2759"/>
<evidence type="ECO:0000259" key="2">
    <source>
        <dbReference type="PROSITE" id="PS50848"/>
    </source>
</evidence>
<dbReference type="PANTHER" id="PTHR19308">
    <property type="entry name" value="PHOSPHATIDYLCHOLINE TRANSFER PROTEIN"/>
    <property type="match status" value="1"/>
</dbReference>
<keyword evidence="4" id="KW-1185">Reference proteome</keyword>
<accession>A0A8T2TPI0</accession>
<dbReference type="EMBL" id="CM035416">
    <property type="protein sequence ID" value="KAH7425277.1"/>
    <property type="molecule type" value="Genomic_DNA"/>
</dbReference>
<comment type="caution">
    <text evidence="3">The sequence shown here is derived from an EMBL/GenBank/DDBJ whole genome shotgun (WGS) entry which is preliminary data.</text>
</comment>
<dbReference type="Gene3D" id="3.30.530.20">
    <property type="match status" value="1"/>
</dbReference>
<dbReference type="InterPro" id="IPR023393">
    <property type="entry name" value="START-like_dom_sf"/>
</dbReference>
<reference evidence="3" key="1">
    <citation type="submission" date="2021-08" db="EMBL/GenBank/DDBJ databases">
        <title>WGS assembly of Ceratopteris richardii.</title>
        <authorList>
            <person name="Marchant D.B."/>
            <person name="Chen G."/>
            <person name="Jenkins J."/>
            <person name="Shu S."/>
            <person name="Leebens-Mack J."/>
            <person name="Grimwood J."/>
            <person name="Schmutz J."/>
            <person name="Soltis P."/>
            <person name="Soltis D."/>
            <person name="Chen Z.-H."/>
        </authorList>
    </citation>
    <scope>NUCLEOTIDE SEQUENCE</scope>
    <source>
        <strain evidence="3">Whitten #5841</strain>
        <tissue evidence="3">Leaf</tissue>
    </source>
</reference>
<proteinExistence type="predicted"/>
<name>A0A8T2TPI0_CERRI</name>
<evidence type="ECO:0000313" key="3">
    <source>
        <dbReference type="EMBL" id="KAH7425277.1"/>
    </source>
</evidence>
<organism evidence="3 4">
    <name type="scientific">Ceratopteris richardii</name>
    <name type="common">Triangle waterfern</name>
    <dbReference type="NCBI Taxonomy" id="49495"/>
    <lineage>
        <taxon>Eukaryota</taxon>
        <taxon>Viridiplantae</taxon>
        <taxon>Streptophyta</taxon>
        <taxon>Embryophyta</taxon>
        <taxon>Tracheophyta</taxon>
        <taxon>Polypodiopsida</taxon>
        <taxon>Polypodiidae</taxon>
        <taxon>Polypodiales</taxon>
        <taxon>Pteridineae</taxon>
        <taxon>Pteridaceae</taxon>
        <taxon>Parkerioideae</taxon>
        <taxon>Ceratopteris</taxon>
    </lineage>
</organism>
<dbReference type="SUPFAM" id="SSF55961">
    <property type="entry name" value="Bet v1-like"/>
    <property type="match status" value="1"/>
</dbReference>
<dbReference type="CDD" id="cd08870">
    <property type="entry name" value="START_STARD2_7-like"/>
    <property type="match status" value="1"/>
</dbReference>
<keyword evidence="1" id="KW-0472">Membrane</keyword>
<evidence type="ECO:0000313" key="4">
    <source>
        <dbReference type="Proteomes" id="UP000825935"/>
    </source>
</evidence>
<dbReference type="GO" id="GO:0005737">
    <property type="term" value="C:cytoplasm"/>
    <property type="evidence" value="ECO:0007669"/>
    <property type="project" value="UniProtKB-ARBA"/>
</dbReference>
<dbReference type="InterPro" id="IPR051213">
    <property type="entry name" value="START_lipid_transfer"/>
</dbReference>
<dbReference type="GO" id="GO:0008289">
    <property type="term" value="F:lipid binding"/>
    <property type="evidence" value="ECO:0007669"/>
    <property type="project" value="InterPro"/>
</dbReference>
<evidence type="ECO:0000256" key="1">
    <source>
        <dbReference type="SAM" id="Phobius"/>
    </source>
</evidence>
<feature type="domain" description="START" evidence="2">
    <location>
        <begin position="126"/>
        <end position="315"/>
    </location>
</feature>
<feature type="transmembrane region" description="Helical" evidence="1">
    <location>
        <begin position="7"/>
        <end position="28"/>
    </location>
</feature>